<gene>
    <name evidence="7" type="ORF">CSUB01_10235</name>
</gene>
<sequence>MSLQILGGVAWLASLLLVVLGQVFVGSNSDESNLPLTLPAPGKISSQCNSTFSTRLTCDTTLPRMAYGGYFPETEELTHMCQTDCLQALESLRQAQTSQCADDVLMVDGQPALVTVSVDTMMWVYNYTCRRDAQTGDFCAPIFDAWASDNTTGQGKPNDQDDGSCSDCVLGTYQLQLGYAYGYDDELAARFSALTSSCGATGYPVTSPSAIYLTGNPASTTAAPTSTSPEPDKSCVSTYIVQASDADCHSIAVAQSVSLNQMLYYNNLQAGCADFPTAAGTQLCMPHTCKTYTVQQNDTCAGLVQQFEYAFTQSQLVAWNVDISRGCDNLALLVGAQICVSFPGDVASTTTTRPPQSATVAPIPTNVVDGTNTRCSRYYEIKLDDTCASVSTNQGIALQDFYFLNPELNTTSCSNLFLGYSYCVAAVGDITTYSGYHGGSGRPTNPCVGGTTMAEASSCYATTYKTTDAWTFPVLNHTASTTTKAASSWTSIPVTPVTPYPVNATRAVEPTPTPYQAHMASGCTDFYKVVEGTTCAAILNGFAITFADFYAWNPDVGDDCQFLQLGVYVCVSHDSMSAPTAMETTKTTSTTATSSSSSASAPPGPTQAGIPADCDKWILQQDGVYCYDMANNAGIDLACLYKLNPALNTDAGECQGLWRGYAYCVETKGGACS</sequence>
<evidence type="ECO:0000256" key="2">
    <source>
        <dbReference type="ARBA" id="ARBA00023026"/>
    </source>
</evidence>
<dbReference type="OrthoDB" id="5985073at2759"/>
<dbReference type="eggNOG" id="KOG2806">
    <property type="taxonomic scope" value="Eukaryota"/>
</dbReference>
<protein>
    <submittedName>
        <fullName evidence="7">Putative LysM domain-containing protein</fullName>
    </submittedName>
</protein>
<proteinExistence type="inferred from homology"/>
<dbReference type="CDD" id="cd00118">
    <property type="entry name" value="LysM"/>
    <property type="match status" value="2"/>
</dbReference>
<dbReference type="Proteomes" id="UP000027238">
    <property type="component" value="Unassembled WGS sequence"/>
</dbReference>
<reference evidence="8" key="1">
    <citation type="journal article" date="2014" name="Genome Announc.">
        <title>Draft genome sequence of Colletotrichum sublineola, a destructive pathogen of cultivated sorghum.</title>
        <authorList>
            <person name="Baroncelli R."/>
            <person name="Sanz-Martin J.M."/>
            <person name="Rech G.E."/>
            <person name="Sukno S.A."/>
            <person name="Thon M.R."/>
        </authorList>
    </citation>
    <scope>NUCLEOTIDE SEQUENCE [LARGE SCALE GENOMIC DNA]</scope>
    <source>
        <strain evidence="8">TX430BB</strain>
    </source>
</reference>
<feature type="compositionally biased region" description="Low complexity" evidence="4">
    <location>
        <begin position="581"/>
        <end position="601"/>
    </location>
</feature>
<feature type="domain" description="LysM" evidence="6">
    <location>
        <begin position="290"/>
        <end position="340"/>
    </location>
</feature>
<dbReference type="Gene3D" id="3.10.350.10">
    <property type="entry name" value="LysM domain"/>
    <property type="match status" value="4"/>
</dbReference>
<feature type="region of interest" description="Disordered" evidence="4">
    <location>
        <begin position="581"/>
        <end position="607"/>
    </location>
</feature>
<dbReference type="SMART" id="SM00257">
    <property type="entry name" value="LysM"/>
    <property type="match status" value="3"/>
</dbReference>
<feature type="domain" description="LysM" evidence="6">
    <location>
        <begin position="616"/>
        <end position="665"/>
    </location>
</feature>
<feature type="signal peptide" evidence="5">
    <location>
        <begin position="1"/>
        <end position="21"/>
    </location>
</feature>
<accession>A0A066WWJ7</accession>
<dbReference type="PANTHER" id="PTHR34997">
    <property type="entry name" value="AM15"/>
    <property type="match status" value="1"/>
</dbReference>
<dbReference type="PANTHER" id="PTHR34997:SF1">
    <property type="entry name" value="PEPTIDOGLYCAN-BINDING LYSIN DOMAIN"/>
    <property type="match status" value="1"/>
</dbReference>
<evidence type="ECO:0000259" key="6">
    <source>
        <dbReference type="PROSITE" id="PS51782"/>
    </source>
</evidence>
<keyword evidence="2" id="KW-0843">Virulence</keyword>
<evidence type="ECO:0000313" key="8">
    <source>
        <dbReference type="Proteomes" id="UP000027238"/>
    </source>
</evidence>
<dbReference type="SUPFAM" id="SSF54106">
    <property type="entry name" value="LysM domain"/>
    <property type="match status" value="1"/>
</dbReference>
<evidence type="ECO:0000256" key="5">
    <source>
        <dbReference type="SAM" id="SignalP"/>
    </source>
</evidence>
<dbReference type="OMA" id="LTWNPNI"/>
<feature type="chain" id="PRO_5001633327" evidence="5">
    <location>
        <begin position="22"/>
        <end position="673"/>
    </location>
</feature>
<evidence type="ECO:0000313" key="7">
    <source>
        <dbReference type="EMBL" id="KDN59784.1"/>
    </source>
</evidence>
<dbReference type="GO" id="GO:0008061">
    <property type="term" value="F:chitin binding"/>
    <property type="evidence" value="ECO:0007669"/>
    <property type="project" value="UniProtKB-KW"/>
</dbReference>
<dbReference type="PROSITE" id="PS51782">
    <property type="entry name" value="LYSM"/>
    <property type="match status" value="4"/>
</dbReference>
<dbReference type="InterPro" id="IPR018392">
    <property type="entry name" value="LysM"/>
</dbReference>
<comment type="similarity">
    <text evidence="3">Belongs to the secreted LysM effector family.</text>
</comment>
<comment type="caution">
    <text evidence="7">The sequence shown here is derived from an EMBL/GenBank/DDBJ whole genome shotgun (WGS) entry which is preliminary data.</text>
</comment>
<organism evidence="7 8">
    <name type="scientific">Colletotrichum sublineola</name>
    <name type="common">Sorghum anthracnose fungus</name>
    <dbReference type="NCBI Taxonomy" id="1173701"/>
    <lineage>
        <taxon>Eukaryota</taxon>
        <taxon>Fungi</taxon>
        <taxon>Dikarya</taxon>
        <taxon>Ascomycota</taxon>
        <taxon>Pezizomycotina</taxon>
        <taxon>Sordariomycetes</taxon>
        <taxon>Hypocreomycetidae</taxon>
        <taxon>Glomerellales</taxon>
        <taxon>Glomerellaceae</taxon>
        <taxon>Colletotrichum</taxon>
        <taxon>Colletotrichum graminicola species complex</taxon>
    </lineage>
</organism>
<dbReference type="EMBL" id="JMSE01001597">
    <property type="protein sequence ID" value="KDN59784.1"/>
    <property type="molecule type" value="Genomic_DNA"/>
</dbReference>
<evidence type="ECO:0000256" key="3">
    <source>
        <dbReference type="ARBA" id="ARBA00044955"/>
    </source>
</evidence>
<keyword evidence="1" id="KW-0147">Chitin-binding</keyword>
<dbReference type="AlphaFoldDB" id="A0A066WWJ7"/>
<dbReference type="HOGENOM" id="CLU_010591_5_2_1"/>
<feature type="domain" description="LysM" evidence="6">
    <location>
        <begin position="377"/>
        <end position="424"/>
    </location>
</feature>
<keyword evidence="8" id="KW-1185">Reference proteome</keyword>
<feature type="domain" description="LysM" evidence="6">
    <location>
        <begin position="525"/>
        <end position="571"/>
    </location>
</feature>
<dbReference type="InterPro" id="IPR052210">
    <property type="entry name" value="LysM1-like"/>
</dbReference>
<dbReference type="STRING" id="1173701.A0A066WWJ7"/>
<dbReference type="Pfam" id="PF01476">
    <property type="entry name" value="LysM"/>
    <property type="match status" value="1"/>
</dbReference>
<keyword evidence="5" id="KW-0732">Signal</keyword>
<evidence type="ECO:0000256" key="1">
    <source>
        <dbReference type="ARBA" id="ARBA00022669"/>
    </source>
</evidence>
<name>A0A066WWJ7_COLSU</name>
<dbReference type="InterPro" id="IPR036779">
    <property type="entry name" value="LysM_dom_sf"/>
</dbReference>
<evidence type="ECO:0000256" key="4">
    <source>
        <dbReference type="SAM" id="MobiDB-lite"/>
    </source>
</evidence>